<dbReference type="RefSeq" id="WP_088429238.1">
    <property type="nucleotide sequence ID" value="NZ_CP021983.2"/>
</dbReference>
<dbReference type="Gene3D" id="2.70.98.10">
    <property type="match status" value="1"/>
</dbReference>
<evidence type="ECO:0000313" key="1">
    <source>
        <dbReference type="EMBL" id="ASC70085.1"/>
    </source>
</evidence>
<dbReference type="PANTHER" id="PTHR11122:SF13">
    <property type="entry name" value="GLUCOSE-6-PHOSPHATE 1-EPIMERASE"/>
    <property type="match status" value="1"/>
</dbReference>
<dbReference type="InterPro" id="IPR008183">
    <property type="entry name" value="Aldose_1/G6P_1-epimerase"/>
</dbReference>
<dbReference type="Proteomes" id="UP000191901">
    <property type="component" value="Chromosome"/>
</dbReference>
<dbReference type="Pfam" id="PF01263">
    <property type="entry name" value="Aldose_epim"/>
    <property type="match status" value="1"/>
</dbReference>
<dbReference type="PANTHER" id="PTHR11122">
    <property type="entry name" value="APOSPORY-ASSOCIATED PROTEIN C-RELATED"/>
    <property type="match status" value="1"/>
</dbReference>
<proteinExistence type="predicted"/>
<dbReference type="InterPro" id="IPR011013">
    <property type="entry name" value="Gal_mutarotase_sf_dom"/>
</dbReference>
<dbReference type="GO" id="GO:0005975">
    <property type="term" value="P:carbohydrate metabolic process"/>
    <property type="evidence" value="ECO:0007669"/>
    <property type="project" value="InterPro"/>
</dbReference>
<sequence>MFAIAVKAEQYPTYLLSDTDADAKVTVVPQRGGLITHWQINDQDILYFDAERFANPELSVRGGIPILFPICGNLPDHTYTLEGQAYSLKQHGFARDLPWQVLEQSVRDSAALTLALTSNDHTRALYPFDFRLELTYRLQGHTLTLDQRVINASDRPMPFSLGLHPYFHAADKTQLRFDLPAQQLHDQLTQAVEPFAGHFDLSQPEIDVALTPLSAQTATVVDHHSHRALTLTWSDTYSALVFWTVQGKPYYCLEPWTALRNALNTGDRIITLAPGATHEATVALAVAASP</sequence>
<organism evidence="1 2">
    <name type="scientific">Halomicronema hongdechloris C2206</name>
    <dbReference type="NCBI Taxonomy" id="1641165"/>
    <lineage>
        <taxon>Bacteria</taxon>
        <taxon>Bacillati</taxon>
        <taxon>Cyanobacteriota</taxon>
        <taxon>Cyanophyceae</taxon>
        <taxon>Nodosilineales</taxon>
        <taxon>Nodosilineaceae</taxon>
        <taxon>Halomicronema</taxon>
    </lineage>
</organism>
<dbReference type="SUPFAM" id="SSF74650">
    <property type="entry name" value="Galactose mutarotase-like"/>
    <property type="match status" value="1"/>
</dbReference>
<reference evidence="1 2" key="1">
    <citation type="journal article" date="2016" name="Biochim. Biophys. Acta">
        <title>Characterization of red-shifted phycobilisomes isolated from the chlorophyll f-containing cyanobacterium Halomicronema hongdechloris.</title>
        <authorList>
            <person name="Li Y."/>
            <person name="Lin Y."/>
            <person name="Garvey C.J."/>
            <person name="Birch D."/>
            <person name="Corkery R.W."/>
            <person name="Loughlin P.C."/>
            <person name="Scheer H."/>
            <person name="Willows R.D."/>
            <person name="Chen M."/>
        </authorList>
    </citation>
    <scope>NUCLEOTIDE SEQUENCE [LARGE SCALE GENOMIC DNA]</scope>
    <source>
        <strain evidence="1 2">C2206</strain>
    </source>
</reference>
<gene>
    <name evidence="1" type="ORF">XM38_010150</name>
</gene>
<keyword evidence="2" id="KW-1185">Reference proteome</keyword>
<dbReference type="AlphaFoldDB" id="A0A1Z3HIF6"/>
<dbReference type="CDD" id="cd09025">
    <property type="entry name" value="Aldose_epim_Slr1438"/>
    <property type="match status" value="1"/>
</dbReference>
<protein>
    <submittedName>
        <fullName evidence="1">Aldose-1-epimerase</fullName>
    </submittedName>
</protein>
<dbReference type="OrthoDB" id="9795355at2"/>
<dbReference type="InterPro" id="IPR014718">
    <property type="entry name" value="GH-type_carb-bd"/>
</dbReference>
<dbReference type="EMBL" id="CP021983">
    <property type="protein sequence ID" value="ASC70085.1"/>
    <property type="molecule type" value="Genomic_DNA"/>
</dbReference>
<dbReference type="GO" id="GO:0030246">
    <property type="term" value="F:carbohydrate binding"/>
    <property type="evidence" value="ECO:0007669"/>
    <property type="project" value="InterPro"/>
</dbReference>
<dbReference type="GO" id="GO:0016853">
    <property type="term" value="F:isomerase activity"/>
    <property type="evidence" value="ECO:0007669"/>
    <property type="project" value="InterPro"/>
</dbReference>
<dbReference type="KEGG" id="hhg:XM38_010150"/>
<name>A0A1Z3HIF6_9CYAN</name>
<evidence type="ECO:0000313" key="2">
    <source>
        <dbReference type="Proteomes" id="UP000191901"/>
    </source>
</evidence>
<accession>A0A1Z3HIF6</accession>